<evidence type="ECO:0000256" key="4">
    <source>
        <dbReference type="ARBA" id="ARBA00022692"/>
    </source>
</evidence>
<dbReference type="Proteomes" id="UP000230000">
    <property type="component" value="Unassembled WGS sequence"/>
</dbReference>
<dbReference type="RefSeq" id="WP_100314136.1">
    <property type="nucleotide sequence ID" value="NZ_PGFG01000001.1"/>
</dbReference>
<feature type="transmembrane region" description="Helical" evidence="7">
    <location>
        <begin position="148"/>
        <end position="166"/>
    </location>
</feature>
<dbReference type="AlphaFoldDB" id="A0A2M9CUE0"/>
<dbReference type="PANTHER" id="PTHR30589">
    <property type="entry name" value="PROLIPOPROTEIN DIACYLGLYCERYL TRANSFERASE"/>
    <property type="match status" value="1"/>
</dbReference>
<dbReference type="OrthoDB" id="871140at2"/>
<reference evidence="8 9" key="1">
    <citation type="submission" date="2017-11" db="EMBL/GenBank/DDBJ databases">
        <title>Genomic Encyclopedia of Archaeal and Bacterial Type Strains, Phase II (KMG-II): From Individual Species to Whole Genera.</title>
        <authorList>
            <person name="Goeker M."/>
        </authorList>
    </citation>
    <scope>NUCLEOTIDE SEQUENCE [LARGE SCALE GENOMIC DNA]</scope>
    <source>
        <strain evidence="8 9">DSM 27268</strain>
    </source>
</reference>
<keyword evidence="4 7" id="KW-0812">Transmembrane</keyword>
<evidence type="ECO:0000256" key="7">
    <source>
        <dbReference type="SAM" id="Phobius"/>
    </source>
</evidence>
<keyword evidence="5 7" id="KW-1133">Transmembrane helix</keyword>
<keyword evidence="6 7" id="KW-0472">Membrane</keyword>
<evidence type="ECO:0000313" key="8">
    <source>
        <dbReference type="EMBL" id="PJJ75542.1"/>
    </source>
</evidence>
<feature type="transmembrane region" description="Helical" evidence="7">
    <location>
        <begin position="20"/>
        <end position="39"/>
    </location>
</feature>
<sequence>MYPSLSDLLQDVFGIHVRLPIQTFGFFVAIAFLAAAYVLTLELKRRERLGWIKGTQEKYWVGKPPSFSDIAFHALLGFLLGFKLVGALLQWNEFVDQPQAYILSGAGNVPAGVVFALLLAYQRYRSRKKQQLAKPVLREKLVMPHQRVGDFTIIAAVGGLIGAKIFDSLENWHSYMQDPLHSFLSFSGLTFYGGLIVAGAAIAWYARKKNIDLWHLADAFAPAMMLAYGLGRIGCHMAGDGDWGIYNSAYLNDGHGGVVPAPPGGFQQALHQYQDFFLATYGSFSHVPHAYFLKPHWLSFLPDWLFAFTYPHNINNEGVPIPGCAGLHCAMLPVPVFPTPLYEITACLLLFAVLWYLRKRIFRPGLLTAIYLIMNGTERFLVELIRVNTKYDIFGIHPTQAELISLLLVIVGVVLIVYVHRKHPLLPAPQPVTRSSTARS</sequence>
<comment type="caution">
    <text evidence="8">The sequence shown here is derived from an EMBL/GenBank/DDBJ whole genome shotgun (WGS) entry which is preliminary data.</text>
</comment>
<dbReference type="PANTHER" id="PTHR30589:SF0">
    <property type="entry name" value="PHOSPHATIDYLGLYCEROL--PROLIPOPROTEIN DIACYLGLYCERYL TRANSFERASE"/>
    <property type="match status" value="1"/>
</dbReference>
<accession>A0A2M9CUE0</accession>
<feature type="transmembrane region" description="Helical" evidence="7">
    <location>
        <begin position="186"/>
        <end position="206"/>
    </location>
</feature>
<evidence type="ECO:0000256" key="5">
    <source>
        <dbReference type="ARBA" id="ARBA00022989"/>
    </source>
</evidence>
<evidence type="ECO:0000256" key="3">
    <source>
        <dbReference type="ARBA" id="ARBA00022679"/>
    </source>
</evidence>
<dbReference type="GO" id="GO:0005886">
    <property type="term" value="C:plasma membrane"/>
    <property type="evidence" value="ECO:0007669"/>
    <property type="project" value="InterPro"/>
</dbReference>
<keyword evidence="9" id="KW-1185">Reference proteome</keyword>
<dbReference type="EMBL" id="PGFG01000001">
    <property type="protein sequence ID" value="PJJ75542.1"/>
    <property type="molecule type" value="Genomic_DNA"/>
</dbReference>
<evidence type="ECO:0000256" key="6">
    <source>
        <dbReference type="ARBA" id="ARBA00023136"/>
    </source>
</evidence>
<feature type="transmembrane region" description="Helical" evidence="7">
    <location>
        <begin position="70"/>
        <end position="89"/>
    </location>
</feature>
<dbReference type="InterPro" id="IPR001640">
    <property type="entry name" value="Lgt"/>
</dbReference>
<dbReference type="GO" id="GO:0042158">
    <property type="term" value="P:lipoprotein biosynthetic process"/>
    <property type="evidence" value="ECO:0007669"/>
    <property type="project" value="InterPro"/>
</dbReference>
<evidence type="ECO:0000256" key="2">
    <source>
        <dbReference type="ARBA" id="ARBA00022475"/>
    </source>
</evidence>
<evidence type="ECO:0000313" key="9">
    <source>
        <dbReference type="Proteomes" id="UP000230000"/>
    </source>
</evidence>
<dbReference type="GO" id="GO:0008961">
    <property type="term" value="F:phosphatidylglycerol-prolipoprotein diacylglyceryl transferase activity"/>
    <property type="evidence" value="ECO:0007669"/>
    <property type="project" value="InterPro"/>
</dbReference>
<name>A0A2M9CUE0_9BACT</name>
<evidence type="ECO:0000256" key="1">
    <source>
        <dbReference type="ARBA" id="ARBA00007150"/>
    </source>
</evidence>
<keyword evidence="2" id="KW-1003">Cell membrane</keyword>
<feature type="transmembrane region" description="Helical" evidence="7">
    <location>
        <begin position="101"/>
        <end position="121"/>
    </location>
</feature>
<gene>
    <name evidence="8" type="ORF">BXY57_1121</name>
</gene>
<keyword evidence="8" id="KW-0449">Lipoprotein</keyword>
<comment type="similarity">
    <text evidence="1">Belongs to the Lgt family.</text>
</comment>
<keyword evidence="3 8" id="KW-0808">Transferase</keyword>
<proteinExistence type="inferred from homology"/>
<dbReference type="Pfam" id="PF01790">
    <property type="entry name" value="LGT"/>
    <property type="match status" value="1"/>
</dbReference>
<feature type="transmembrane region" description="Helical" evidence="7">
    <location>
        <begin position="213"/>
        <end position="231"/>
    </location>
</feature>
<feature type="transmembrane region" description="Helical" evidence="7">
    <location>
        <begin position="340"/>
        <end position="357"/>
    </location>
</feature>
<protein>
    <submittedName>
        <fullName evidence="8">Prolipoprotein diacylglyceryltransferase</fullName>
    </submittedName>
</protein>
<organism evidence="8 9">
    <name type="scientific">Thermoflavifilum aggregans</name>
    <dbReference type="NCBI Taxonomy" id="454188"/>
    <lineage>
        <taxon>Bacteria</taxon>
        <taxon>Pseudomonadati</taxon>
        <taxon>Bacteroidota</taxon>
        <taxon>Chitinophagia</taxon>
        <taxon>Chitinophagales</taxon>
        <taxon>Chitinophagaceae</taxon>
        <taxon>Thermoflavifilum</taxon>
    </lineage>
</organism>
<feature type="transmembrane region" description="Helical" evidence="7">
    <location>
        <begin position="401"/>
        <end position="419"/>
    </location>
</feature>